<evidence type="ECO:0000256" key="2">
    <source>
        <dbReference type="ARBA" id="ARBA00012499"/>
    </source>
</evidence>
<keyword evidence="10" id="KW-1185">Reference proteome</keyword>
<sequence>MKLTQILTLGMMTFFVACNAQEQKSNGGHASATTSNEMGYNVEKSDSAWRASLTDAQYRVLREKGTERPHTGEYNLHFENGIYTCAGCGAELFSSEAKFDSHCGWPSFDKALSSNTVVEIPDSSHGMVRTEIVCANCGGHLGHVFDDGPTETGMRYCINSVSLGFEEESSSSSEEK</sequence>
<reference evidence="9 10" key="1">
    <citation type="submission" date="2019-10" db="EMBL/GenBank/DDBJ databases">
        <title>Genome sequence of Phaeocystidibacter marisrubri JCM30614 (type strain).</title>
        <authorList>
            <person name="Bowman J.P."/>
        </authorList>
    </citation>
    <scope>NUCLEOTIDE SEQUENCE [LARGE SCALE GENOMIC DNA]</scope>
    <source>
        <strain evidence="9 10">JCM 30614</strain>
    </source>
</reference>
<evidence type="ECO:0000313" key="10">
    <source>
        <dbReference type="Proteomes" id="UP000484164"/>
    </source>
</evidence>
<evidence type="ECO:0000256" key="6">
    <source>
        <dbReference type="ARBA" id="ARBA00048488"/>
    </source>
</evidence>
<feature type="domain" description="MsrB" evidence="8">
    <location>
        <begin position="46"/>
        <end position="168"/>
    </location>
</feature>
<proteinExistence type="predicted"/>
<dbReference type="PROSITE" id="PS51257">
    <property type="entry name" value="PROKAR_LIPOPROTEIN"/>
    <property type="match status" value="1"/>
</dbReference>
<name>A0A6L3ZKF1_9FLAO</name>
<keyword evidence="7" id="KW-0732">Signal</keyword>
<dbReference type="GO" id="GO:0005737">
    <property type="term" value="C:cytoplasm"/>
    <property type="evidence" value="ECO:0007669"/>
    <property type="project" value="TreeGrafter"/>
</dbReference>
<dbReference type="Gene3D" id="2.170.150.20">
    <property type="entry name" value="Peptide methionine sulfoxide reductase"/>
    <property type="match status" value="1"/>
</dbReference>
<dbReference type="PROSITE" id="PS51790">
    <property type="entry name" value="MSRB"/>
    <property type="match status" value="1"/>
</dbReference>
<dbReference type="GO" id="GO:0006979">
    <property type="term" value="P:response to oxidative stress"/>
    <property type="evidence" value="ECO:0007669"/>
    <property type="project" value="InterPro"/>
</dbReference>
<comment type="cofactor">
    <cofactor evidence="1">
        <name>Zn(2+)</name>
        <dbReference type="ChEBI" id="CHEBI:29105"/>
    </cofactor>
</comment>
<dbReference type="PANTHER" id="PTHR10173:SF52">
    <property type="entry name" value="METHIONINE-R-SULFOXIDE REDUCTASE B1"/>
    <property type="match status" value="1"/>
</dbReference>
<organism evidence="9 10">
    <name type="scientific">Phaeocystidibacter marisrubri</name>
    <dbReference type="NCBI Taxonomy" id="1577780"/>
    <lineage>
        <taxon>Bacteria</taxon>
        <taxon>Pseudomonadati</taxon>
        <taxon>Bacteroidota</taxon>
        <taxon>Flavobacteriia</taxon>
        <taxon>Flavobacteriales</taxon>
        <taxon>Phaeocystidibacteraceae</taxon>
        <taxon>Phaeocystidibacter</taxon>
    </lineage>
</organism>
<keyword evidence="5 9" id="KW-0560">Oxidoreductase</keyword>
<feature type="chain" id="PRO_5027027987" description="peptide-methionine (R)-S-oxide reductase" evidence="7">
    <location>
        <begin position="21"/>
        <end position="176"/>
    </location>
</feature>
<dbReference type="Pfam" id="PF01641">
    <property type="entry name" value="SelR"/>
    <property type="match status" value="1"/>
</dbReference>
<dbReference type="PANTHER" id="PTHR10173">
    <property type="entry name" value="METHIONINE SULFOXIDE REDUCTASE"/>
    <property type="match status" value="1"/>
</dbReference>
<dbReference type="InterPro" id="IPR028427">
    <property type="entry name" value="Met_Sox_Rdtase_MsrB"/>
</dbReference>
<dbReference type="EMBL" id="WBVQ01000001">
    <property type="protein sequence ID" value="KAB2818028.1"/>
    <property type="molecule type" value="Genomic_DNA"/>
</dbReference>
<dbReference type="Proteomes" id="UP000484164">
    <property type="component" value="Unassembled WGS sequence"/>
</dbReference>
<dbReference type="AlphaFoldDB" id="A0A6L3ZKF1"/>
<comment type="caution">
    <text evidence="9">The sequence shown here is derived from an EMBL/GenBank/DDBJ whole genome shotgun (WGS) entry which is preliminary data.</text>
</comment>
<gene>
    <name evidence="9" type="primary">msrB</name>
    <name evidence="9" type="ORF">F8C82_06395</name>
</gene>
<dbReference type="EC" id="1.8.4.12" evidence="2"/>
<accession>A0A6L3ZKF1</accession>
<evidence type="ECO:0000256" key="4">
    <source>
        <dbReference type="ARBA" id="ARBA00022833"/>
    </source>
</evidence>
<keyword evidence="4" id="KW-0862">Zinc</keyword>
<comment type="catalytic activity">
    <reaction evidence="6">
        <text>L-methionyl-[protein] + [thioredoxin]-disulfide + H2O = L-methionyl-(R)-S-oxide-[protein] + [thioredoxin]-dithiol</text>
        <dbReference type="Rhea" id="RHEA:24164"/>
        <dbReference type="Rhea" id="RHEA-COMP:10698"/>
        <dbReference type="Rhea" id="RHEA-COMP:10700"/>
        <dbReference type="Rhea" id="RHEA-COMP:12313"/>
        <dbReference type="Rhea" id="RHEA-COMP:12314"/>
        <dbReference type="ChEBI" id="CHEBI:15377"/>
        <dbReference type="ChEBI" id="CHEBI:16044"/>
        <dbReference type="ChEBI" id="CHEBI:29950"/>
        <dbReference type="ChEBI" id="CHEBI:45764"/>
        <dbReference type="ChEBI" id="CHEBI:50058"/>
        <dbReference type="EC" id="1.8.4.12"/>
    </reaction>
</comment>
<dbReference type="GO" id="GO:0030091">
    <property type="term" value="P:protein repair"/>
    <property type="evidence" value="ECO:0007669"/>
    <property type="project" value="InterPro"/>
</dbReference>
<evidence type="ECO:0000256" key="3">
    <source>
        <dbReference type="ARBA" id="ARBA00022723"/>
    </source>
</evidence>
<dbReference type="FunFam" id="2.170.150.20:FF:000009">
    <property type="entry name" value="Peptide-methionine (R)-S-oxide reductase"/>
    <property type="match status" value="1"/>
</dbReference>
<dbReference type="GO" id="GO:0033743">
    <property type="term" value="F:peptide-methionine (R)-S-oxide reductase activity"/>
    <property type="evidence" value="ECO:0007669"/>
    <property type="project" value="UniProtKB-EC"/>
</dbReference>
<evidence type="ECO:0000313" key="9">
    <source>
        <dbReference type="EMBL" id="KAB2818028.1"/>
    </source>
</evidence>
<feature type="signal peptide" evidence="7">
    <location>
        <begin position="1"/>
        <end position="20"/>
    </location>
</feature>
<dbReference type="RefSeq" id="WP_151692716.1">
    <property type="nucleotide sequence ID" value="NZ_BMGX01000002.1"/>
</dbReference>
<evidence type="ECO:0000256" key="7">
    <source>
        <dbReference type="SAM" id="SignalP"/>
    </source>
</evidence>
<dbReference type="InterPro" id="IPR002579">
    <property type="entry name" value="Met_Sox_Rdtase_MsrB_dom"/>
</dbReference>
<keyword evidence="3" id="KW-0479">Metal-binding</keyword>
<dbReference type="InterPro" id="IPR011057">
    <property type="entry name" value="Mss4-like_sf"/>
</dbReference>
<dbReference type="OrthoDB" id="4174719at2"/>
<evidence type="ECO:0000256" key="1">
    <source>
        <dbReference type="ARBA" id="ARBA00001947"/>
    </source>
</evidence>
<evidence type="ECO:0000256" key="5">
    <source>
        <dbReference type="ARBA" id="ARBA00023002"/>
    </source>
</evidence>
<dbReference type="SUPFAM" id="SSF51316">
    <property type="entry name" value="Mss4-like"/>
    <property type="match status" value="1"/>
</dbReference>
<dbReference type="GO" id="GO:0046872">
    <property type="term" value="F:metal ion binding"/>
    <property type="evidence" value="ECO:0007669"/>
    <property type="project" value="UniProtKB-KW"/>
</dbReference>
<dbReference type="NCBIfam" id="TIGR00357">
    <property type="entry name" value="peptide-methionine (R)-S-oxide reductase MsrB"/>
    <property type="match status" value="1"/>
</dbReference>
<evidence type="ECO:0000259" key="8">
    <source>
        <dbReference type="PROSITE" id="PS51790"/>
    </source>
</evidence>
<protein>
    <recommendedName>
        <fullName evidence="2">peptide-methionine (R)-S-oxide reductase</fullName>
        <ecNumber evidence="2">1.8.4.12</ecNumber>
    </recommendedName>
</protein>